<name>A0A4C1UT60_EUMVA</name>
<gene>
    <name evidence="1" type="ORF">EVAR_79200_1</name>
</gene>
<dbReference type="Proteomes" id="UP000299102">
    <property type="component" value="Unassembled WGS sequence"/>
</dbReference>
<proteinExistence type="predicted"/>
<evidence type="ECO:0000313" key="2">
    <source>
        <dbReference type="Proteomes" id="UP000299102"/>
    </source>
</evidence>
<evidence type="ECO:0000313" key="1">
    <source>
        <dbReference type="EMBL" id="GBP29651.1"/>
    </source>
</evidence>
<sequence length="176" mass="19485">MKVKKMPDARPLREPRTRFNCVVVAGRLTGGVSCIARAHTCGAVSTGQIPHSHRISSTTTTAAAVAFHPVRVPVAHSHLHQIFPPSFKYPILTQEASNALAKSELWYPGLSIPRRNSLQHDFRSWTLDVKDSTVLRQSKSVQANAVWTRRDDVALKRSSVHGGASVIVRQLRYDSD</sequence>
<dbReference type="EMBL" id="BGZK01000222">
    <property type="protein sequence ID" value="GBP29651.1"/>
    <property type="molecule type" value="Genomic_DNA"/>
</dbReference>
<comment type="caution">
    <text evidence="1">The sequence shown here is derived from an EMBL/GenBank/DDBJ whole genome shotgun (WGS) entry which is preliminary data.</text>
</comment>
<dbReference type="AlphaFoldDB" id="A0A4C1UT60"/>
<organism evidence="1 2">
    <name type="scientific">Eumeta variegata</name>
    <name type="common">Bagworm moth</name>
    <name type="synonym">Eumeta japonica</name>
    <dbReference type="NCBI Taxonomy" id="151549"/>
    <lineage>
        <taxon>Eukaryota</taxon>
        <taxon>Metazoa</taxon>
        <taxon>Ecdysozoa</taxon>
        <taxon>Arthropoda</taxon>
        <taxon>Hexapoda</taxon>
        <taxon>Insecta</taxon>
        <taxon>Pterygota</taxon>
        <taxon>Neoptera</taxon>
        <taxon>Endopterygota</taxon>
        <taxon>Lepidoptera</taxon>
        <taxon>Glossata</taxon>
        <taxon>Ditrysia</taxon>
        <taxon>Tineoidea</taxon>
        <taxon>Psychidae</taxon>
        <taxon>Oiketicinae</taxon>
        <taxon>Eumeta</taxon>
    </lineage>
</organism>
<keyword evidence="2" id="KW-1185">Reference proteome</keyword>
<accession>A0A4C1UT60</accession>
<protein>
    <submittedName>
        <fullName evidence="1">Uncharacterized protein</fullName>
    </submittedName>
</protein>
<reference evidence="1 2" key="1">
    <citation type="journal article" date="2019" name="Commun. Biol.">
        <title>The bagworm genome reveals a unique fibroin gene that provides high tensile strength.</title>
        <authorList>
            <person name="Kono N."/>
            <person name="Nakamura H."/>
            <person name="Ohtoshi R."/>
            <person name="Tomita M."/>
            <person name="Numata K."/>
            <person name="Arakawa K."/>
        </authorList>
    </citation>
    <scope>NUCLEOTIDE SEQUENCE [LARGE SCALE GENOMIC DNA]</scope>
</reference>